<dbReference type="Pfam" id="PF00353">
    <property type="entry name" value="HemolysinCabind"/>
    <property type="match status" value="2"/>
</dbReference>
<dbReference type="AlphaFoldDB" id="A0A6N8G0J0"/>
<keyword evidence="2" id="KW-0964">Secreted</keyword>
<gene>
    <name evidence="3" type="ORF">BWI75_19275</name>
</gene>
<evidence type="ECO:0000256" key="2">
    <source>
        <dbReference type="ARBA" id="ARBA00022525"/>
    </source>
</evidence>
<dbReference type="PANTHER" id="PTHR38340">
    <property type="entry name" value="S-LAYER PROTEIN"/>
    <property type="match status" value="1"/>
</dbReference>
<evidence type="ECO:0000256" key="1">
    <source>
        <dbReference type="ARBA" id="ARBA00004613"/>
    </source>
</evidence>
<dbReference type="SUPFAM" id="SSF51120">
    <property type="entry name" value="beta-Roll"/>
    <property type="match status" value="2"/>
</dbReference>
<dbReference type="GO" id="GO:0005509">
    <property type="term" value="F:calcium ion binding"/>
    <property type="evidence" value="ECO:0007669"/>
    <property type="project" value="InterPro"/>
</dbReference>
<dbReference type="GO" id="GO:0005576">
    <property type="term" value="C:extracellular region"/>
    <property type="evidence" value="ECO:0007669"/>
    <property type="project" value="UniProtKB-SubCell"/>
</dbReference>
<dbReference type="Proteomes" id="UP000441797">
    <property type="component" value="Unassembled WGS sequence"/>
</dbReference>
<dbReference type="PROSITE" id="PS00330">
    <property type="entry name" value="HEMOLYSIN_CALCIUM"/>
    <property type="match status" value="4"/>
</dbReference>
<dbReference type="PANTHER" id="PTHR38340:SF1">
    <property type="entry name" value="S-LAYER PROTEIN"/>
    <property type="match status" value="1"/>
</dbReference>
<comment type="caution">
    <text evidence="3">The sequence shown here is derived from an EMBL/GenBank/DDBJ whole genome shotgun (WGS) entry which is preliminary data.</text>
</comment>
<dbReference type="InterPro" id="IPR011049">
    <property type="entry name" value="Serralysin-like_metalloprot_C"/>
</dbReference>
<accession>A0A6N8G0J0</accession>
<reference evidence="3 4" key="1">
    <citation type="journal article" date="2019" name="Front. Microbiol.">
        <title>Genomic Features for Desiccation Tolerance and Sugar Biosynthesis in the Extremophile Gloeocapsopsis sp. UTEX B3054.</title>
        <authorList>
            <person name="Urrejola C."/>
            <person name="Alcorta J."/>
            <person name="Salas L."/>
            <person name="Vasquez M."/>
            <person name="Polz M.F."/>
            <person name="Vicuna R."/>
            <person name="Diez B."/>
        </authorList>
    </citation>
    <scope>NUCLEOTIDE SEQUENCE [LARGE SCALE GENOMIC DNA]</scope>
    <source>
        <strain evidence="3 4">1H9</strain>
    </source>
</reference>
<dbReference type="OrthoDB" id="561150at2"/>
<organism evidence="3 4">
    <name type="scientific">Gloeocapsopsis dulcis AAB1 = 1H9</name>
    <dbReference type="NCBI Taxonomy" id="1433147"/>
    <lineage>
        <taxon>Bacteria</taxon>
        <taxon>Bacillati</taxon>
        <taxon>Cyanobacteriota</taxon>
        <taxon>Cyanophyceae</taxon>
        <taxon>Oscillatoriophycideae</taxon>
        <taxon>Chroococcales</taxon>
        <taxon>Chroococcaceae</taxon>
        <taxon>Gloeocapsopsis</taxon>
        <taxon>Gloeocapsopsis dulcis</taxon>
    </lineage>
</organism>
<dbReference type="InterPro" id="IPR018511">
    <property type="entry name" value="Hemolysin-typ_Ca-bd_CS"/>
</dbReference>
<protein>
    <recommendedName>
        <fullName evidence="5">Calcium-binding protein</fullName>
    </recommendedName>
</protein>
<comment type="subcellular location">
    <subcellularLocation>
        <location evidence="1">Secreted</location>
    </subcellularLocation>
</comment>
<name>A0A6N8G0J0_9CHRO</name>
<dbReference type="InterPro" id="IPR001343">
    <property type="entry name" value="Hemolysn_Ca-bd"/>
</dbReference>
<evidence type="ECO:0000313" key="4">
    <source>
        <dbReference type="Proteomes" id="UP000441797"/>
    </source>
</evidence>
<evidence type="ECO:0000313" key="3">
    <source>
        <dbReference type="EMBL" id="MUL38412.1"/>
    </source>
</evidence>
<dbReference type="Gene3D" id="2.150.10.10">
    <property type="entry name" value="Serralysin-like metalloprotease, C-terminal"/>
    <property type="match status" value="3"/>
</dbReference>
<dbReference type="RefSeq" id="WP_105222028.1">
    <property type="nucleotide sequence ID" value="NZ_CAWNSU010000123.1"/>
</dbReference>
<sequence length="341" mass="36581">MPYLRINPMSPGHRSASEDVDSLNDYNITFEDQQDISKYITSGIPIQIYNTEPPFPDSTDTIVLEIDETAGFGFASETFTFSEKQVPIGTKYIDTTISLVDKGTIKTAIVIIEDRNGPAPIAGNDRNNSLYGNDRNNLIYAKNGNDLVSARKGNDTLYGGAGADTLYGGLGSDELYGGSGNDKQFGDDGNDLLFGLDGNDSLNGGKGNDLLIGGRGKDTLIGGEGSDLLTGGKDNDVLTGGSGKDGFIFYSPQEGVDKITDFNYQEDLVIIDESGFSDLNVLPVLSDFSFINDILYFKGTSIASLQTGSGFELSSHIKIVDLSTSFNASDYYNLIDNITDV</sequence>
<keyword evidence="4" id="KW-1185">Reference proteome</keyword>
<dbReference type="InterPro" id="IPR050557">
    <property type="entry name" value="RTX_toxin/Mannuronan_C5-epim"/>
</dbReference>
<evidence type="ECO:0008006" key="5">
    <source>
        <dbReference type="Google" id="ProtNLM"/>
    </source>
</evidence>
<proteinExistence type="predicted"/>
<dbReference type="PRINTS" id="PR00313">
    <property type="entry name" value="CABNDNGRPT"/>
</dbReference>
<dbReference type="EMBL" id="NAPY01000038">
    <property type="protein sequence ID" value="MUL38412.1"/>
    <property type="molecule type" value="Genomic_DNA"/>
</dbReference>